<dbReference type="EMBL" id="CZQE01000146">
    <property type="protein sequence ID" value="CUS44406.1"/>
    <property type="molecule type" value="Genomic_DNA"/>
</dbReference>
<evidence type="ECO:0000313" key="1">
    <source>
        <dbReference type="EMBL" id="CUS44406.1"/>
    </source>
</evidence>
<protein>
    <submittedName>
        <fullName evidence="1">Uncharacterized protein</fullName>
    </submittedName>
</protein>
<proteinExistence type="predicted"/>
<name>A0A170PNM6_9ZZZZ</name>
<dbReference type="AlphaFoldDB" id="A0A170PNM6"/>
<reference evidence="1" key="1">
    <citation type="submission" date="2015-10" db="EMBL/GenBank/DDBJ databases">
        <authorList>
            <person name="Gilbert D.G."/>
        </authorList>
    </citation>
    <scope>NUCLEOTIDE SEQUENCE</scope>
</reference>
<gene>
    <name evidence="1" type="ORF">MGWOODY_Smn3049</name>
</gene>
<accession>A0A170PNM6</accession>
<organism evidence="1">
    <name type="scientific">hydrothermal vent metagenome</name>
    <dbReference type="NCBI Taxonomy" id="652676"/>
    <lineage>
        <taxon>unclassified sequences</taxon>
        <taxon>metagenomes</taxon>
        <taxon>ecological metagenomes</taxon>
    </lineage>
</organism>
<sequence length="84" mass="9369">MRRIGGHVSLHHWLKNKGTEFSRPPNVSPRTVIGEAPHDGYGCRTMTKEIHSAARAILAKPPAIFRAYVDPEALVKWRAPAGMR</sequence>